<name>A0A0F8XVK1_9ZZZZ</name>
<dbReference type="AlphaFoldDB" id="A0A0F8XVK1"/>
<protein>
    <submittedName>
        <fullName evidence="1">Uncharacterized protein</fullName>
    </submittedName>
</protein>
<dbReference type="EMBL" id="LAZR01060623">
    <property type="protein sequence ID" value="KKK65300.1"/>
    <property type="molecule type" value="Genomic_DNA"/>
</dbReference>
<evidence type="ECO:0000313" key="1">
    <source>
        <dbReference type="EMBL" id="KKK65300.1"/>
    </source>
</evidence>
<sequence length="56" mass="6430">ISLRREELAQMLPDEGLFRVFFDTDKGKTEGEVVINRGAIKWKLSSAAEVKKIYFV</sequence>
<gene>
    <name evidence="1" type="ORF">LCGC14_2975560</name>
</gene>
<reference evidence="1" key="1">
    <citation type="journal article" date="2015" name="Nature">
        <title>Complex archaea that bridge the gap between prokaryotes and eukaryotes.</title>
        <authorList>
            <person name="Spang A."/>
            <person name="Saw J.H."/>
            <person name="Jorgensen S.L."/>
            <person name="Zaremba-Niedzwiedzka K."/>
            <person name="Martijn J."/>
            <person name="Lind A.E."/>
            <person name="van Eijk R."/>
            <person name="Schleper C."/>
            <person name="Guy L."/>
            <person name="Ettema T.J."/>
        </authorList>
    </citation>
    <scope>NUCLEOTIDE SEQUENCE</scope>
</reference>
<organism evidence="1">
    <name type="scientific">marine sediment metagenome</name>
    <dbReference type="NCBI Taxonomy" id="412755"/>
    <lineage>
        <taxon>unclassified sequences</taxon>
        <taxon>metagenomes</taxon>
        <taxon>ecological metagenomes</taxon>
    </lineage>
</organism>
<accession>A0A0F8XVK1</accession>
<comment type="caution">
    <text evidence="1">The sequence shown here is derived from an EMBL/GenBank/DDBJ whole genome shotgun (WGS) entry which is preliminary data.</text>
</comment>
<feature type="non-terminal residue" evidence="1">
    <location>
        <position position="1"/>
    </location>
</feature>
<proteinExistence type="predicted"/>